<dbReference type="GO" id="GO:0015031">
    <property type="term" value="P:protein transport"/>
    <property type="evidence" value="ECO:0007669"/>
    <property type="project" value="UniProtKB-KW"/>
</dbReference>
<dbReference type="PANTHER" id="PTHR46258">
    <property type="entry name" value="LONGIN DOMAIN-CONTAINING PROTEIN"/>
    <property type="match status" value="1"/>
</dbReference>
<dbReference type="STRING" id="113540.ENSSFOP00015008316"/>
<proteinExistence type="inferred from homology"/>
<evidence type="ECO:0000256" key="5">
    <source>
        <dbReference type="ARBA" id="ARBA00022692"/>
    </source>
</evidence>
<evidence type="ECO:0000256" key="1">
    <source>
        <dbReference type="ARBA" id="ARBA00003595"/>
    </source>
</evidence>
<evidence type="ECO:0000259" key="12">
    <source>
        <dbReference type="PROSITE" id="PS50859"/>
    </source>
</evidence>
<accession>A0A0N8K0Q7</accession>
<comment type="function">
    <text evidence="1">May be involved in vesicle transport between the ER and the Golgi complex.</text>
</comment>
<feature type="transmembrane region" description="Helical" evidence="11">
    <location>
        <begin position="204"/>
        <end position="227"/>
    </location>
</feature>
<dbReference type="Pfam" id="PF13774">
    <property type="entry name" value="Longin"/>
    <property type="match status" value="1"/>
</dbReference>
<dbReference type="GO" id="GO:0005789">
    <property type="term" value="C:endoplasmic reticulum membrane"/>
    <property type="evidence" value="ECO:0007669"/>
    <property type="project" value="UniProtKB-SubCell"/>
</dbReference>
<feature type="transmembrane region" description="Helical" evidence="11">
    <location>
        <begin position="247"/>
        <end position="268"/>
    </location>
</feature>
<sequence length="327" mass="37301">MSMVLFASVVRVRDGLPLSASTDYEQDRELQETKRHLKGLSKKLSQFPDRCTLKTGKHTVNFTSSLGVGYLMVCSESYPSVLAFCFLDELQREFIVTYDTKRINGAVRPYSFIEFERLGFTPSYIFTRISLVKFSLFTIDNFIQKTKQRYNSPRSLSTRVNLSDMQTEIKLRPPYQVSPEDLGTLNGFSQPSPSKYKGIAPNQMLEPVTLAGLVSCVLSLLCGGLNLLRGVHAIESILQNEEENFNYVIAFFLGTVACLYQCYLFAYCTLWRNSKSFLAFALICLCNMYLYELRNLWQVLFHVTVGAFTTLQIRLRQPQGKAPDYNV</sequence>
<name>A0A0N8K0Q7_SCLFO</name>
<dbReference type="InterPro" id="IPR010908">
    <property type="entry name" value="Longin_dom"/>
</dbReference>
<protein>
    <submittedName>
        <fullName evidence="13">Vesicle-trafficking protein SEC22a-like</fullName>
    </submittedName>
</protein>
<dbReference type="SUPFAM" id="SSF64356">
    <property type="entry name" value="SNARE-like"/>
    <property type="match status" value="1"/>
</dbReference>
<comment type="similarity">
    <text evidence="3">Belongs to the synaptobrevin family.</text>
</comment>
<keyword evidence="7" id="KW-0931">ER-Golgi transport</keyword>
<dbReference type="EMBL" id="JARO02002379">
    <property type="protein sequence ID" value="KPP72809.1"/>
    <property type="molecule type" value="Genomic_DNA"/>
</dbReference>
<evidence type="ECO:0000256" key="4">
    <source>
        <dbReference type="ARBA" id="ARBA00022448"/>
    </source>
</evidence>
<dbReference type="CDD" id="cd14824">
    <property type="entry name" value="Longin"/>
    <property type="match status" value="1"/>
</dbReference>
<feature type="transmembrane region" description="Helical" evidence="11">
    <location>
        <begin position="275"/>
        <end position="291"/>
    </location>
</feature>
<dbReference type="InterPro" id="IPR043546">
    <property type="entry name" value="Sec22a/c"/>
</dbReference>
<evidence type="ECO:0000256" key="9">
    <source>
        <dbReference type="ARBA" id="ARBA00022989"/>
    </source>
</evidence>
<evidence type="ECO:0000256" key="3">
    <source>
        <dbReference type="ARBA" id="ARBA00008025"/>
    </source>
</evidence>
<keyword evidence="10 11" id="KW-0472">Membrane</keyword>
<organism evidence="13 14">
    <name type="scientific">Scleropages formosus</name>
    <name type="common">Asian bonytongue</name>
    <name type="synonym">Osteoglossum formosum</name>
    <dbReference type="NCBI Taxonomy" id="113540"/>
    <lineage>
        <taxon>Eukaryota</taxon>
        <taxon>Metazoa</taxon>
        <taxon>Chordata</taxon>
        <taxon>Craniata</taxon>
        <taxon>Vertebrata</taxon>
        <taxon>Euteleostomi</taxon>
        <taxon>Actinopterygii</taxon>
        <taxon>Neopterygii</taxon>
        <taxon>Teleostei</taxon>
        <taxon>Osteoglossocephala</taxon>
        <taxon>Osteoglossomorpha</taxon>
        <taxon>Osteoglossiformes</taxon>
        <taxon>Osteoglossidae</taxon>
        <taxon>Scleropages</taxon>
    </lineage>
</organism>
<dbReference type="AlphaFoldDB" id="A0A0N8K0Q7"/>
<dbReference type="GO" id="GO:0006888">
    <property type="term" value="P:endoplasmic reticulum to Golgi vesicle-mediated transport"/>
    <property type="evidence" value="ECO:0007669"/>
    <property type="project" value="InterPro"/>
</dbReference>
<comment type="caution">
    <text evidence="13">The sequence shown here is derived from an EMBL/GenBank/DDBJ whole genome shotgun (WGS) entry which is preliminary data.</text>
</comment>
<keyword evidence="4" id="KW-0813">Transport</keyword>
<evidence type="ECO:0000256" key="6">
    <source>
        <dbReference type="ARBA" id="ARBA00022824"/>
    </source>
</evidence>
<evidence type="ECO:0000256" key="7">
    <source>
        <dbReference type="ARBA" id="ARBA00022892"/>
    </source>
</evidence>
<feature type="domain" description="Longin" evidence="12">
    <location>
        <begin position="8"/>
        <end position="119"/>
    </location>
</feature>
<evidence type="ECO:0000313" key="13">
    <source>
        <dbReference type="EMBL" id="KPP72809.1"/>
    </source>
</evidence>
<gene>
    <name evidence="13" type="ORF">Z043_108161</name>
</gene>
<keyword evidence="8" id="KW-0653">Protein transport</keyword>
<dbReference type="PROSITE" id="PS50859">
    <property type="entry name" value="LONGIN"/>
    <property type="match status" value="1"/>
</dbReference>
<evidence type="ECO:0000256" key="8">
    <source>
        <dbReference type="ARBA" id="ARBA00022927"/>
    </source>
</evidence>
<evidence type="ECO:0000256" key="10">
    <source>
        <dbReference type="ARBA" id="ARBA00023136"/>
    </source>
</evidence>
<comment type="subcellular location">
    <subcellularLocation>
        <location evidence="2">Endoplasmic reticulum membrane</location>
        <topology evidence="2">Multi-pass membrane protein</topology>
    </subcellularLocation>
</comment>
<dbReference type="InterPro" id="IPR059071">
    <property type="entry name" value="SEC22a-c_C"/>
</dbReference>
<evidence type="ECO:0000313" key="14">
    <source>
        <dbReference type="Proteomes" id="UP000034805"/>
    </source>
</evidence>
<keyword evidence="6" id="KW-0256">Endoplasmic reticulum</keyword>
<keyword evidence="9 11" id="KW-1133">Transmembrane helix</keyword>
<dbReference type="Pfam" id="PF25970">
    <property type="entry name" value="SEC22a_C"/>
    <property type="match status" value="1"/>
</dbReference>
<keyword evidence="5 11" id="KW-0812">Transmembrane</keyword>
<dbReference type="SMART" id="SM01270">
    <property type="entry name" value="Longin"/>
    <property type="match status" value="1"/>
</dbReference>
<evidence type="ECO:0000256" key="11">
    <source>
        <dbReference type="SAM" id="Phobius"/>
    </source>
</evidence>
<dbReference type="PANTHER" id="PTHR46258:SF3">
    <property type="entry name" value="VESICLE-TRAFFICKING PROTEIN SEC22A"/>
    <property type="match status" value="1"/>
</dbReference>
<evidence type="ECO:0000256" key="2">
    <source>
        <dbReference type="ARBA" id="ARBA00004477"/>
    </source>
</evidence>
<dbReference type="InterPro" id="IPR011012">
    <property type="entry name" value="Longin-like_dom_sf"/>
</dbReference>
<dbReference type="Proteomes" id="UP000034805">
    <property type="component" value="Unassembled WGS sequence"/>
</dbReference>
<dbReference type="Gene3D" id="3.30.450.50">
    <property type="entry name" value="Longin domain"/>
    <property type="match status" value="1"/>
</dbReference>
<reference evidence="13 14" key="1">
    <citation type="submission" date="2015-08" db="EMBL/GenBank/DDBJ databases">
        <title>The genome of the Asian arowana (Scleropages formosus).</title>
        <authorList>
            <person name="Tan M.H."/>
            <person name="Gan H.M."/>
            <person name="Croft L.J."/>
            <person name="Austin C.M."/>
        </authorList>
    </citation>
    <scope>NUCLEOTIDE SEQUENCE [LARGE SCALE GENOMIC DNA]</scope>
    <source>
        <strain evidence="13">Aro1</strain>
    </source>
</reference>